<reference evidence="2" key="2">
    <citation type="submission" date="2011-06" db="EMBL/GenBank/DDBJ databases">
        <title>The complete genome sequence of Alicyclobacillus acidocaldarius sp. Tc-4-1.</title>
        <authorList>
            <person name="Chen Y."/>
            <person name="He Y."/>
            <person name="Dong Z."/>
            <person name="Hu S."/>
        </authorList>
    </citation>
    <scope>NUCLEOTIDE SEQUENCE [LARGE SCALE GENOMIC DNA]</scope>
    <source>
        <strain evidence="2">Tc-4-1</strain>
    </source>
</reference>
<sequence length="40" mass="4612">MAFQSELNSMEFKVVVVFLCHVAHLESTYSYILDSLCPLF</sequence>
<protein>
    <submittedName>
        <fullName evidence="1">Uncharacterized protein</fullName>
    </submittedName>
</protein>
<dbReference type="Proteomes" id="UP000000292">
    <property type="component" value="Chromosome"/>
</dbReference>
<evidence type="ECO:0000313" key="2">
    <source>
        <dbReference type="Proteomes" id="UP000000292"/>
    </source>
</evidence>
<dbReference type="EMBL" id="CP002902">
    <property type="protein sequence ID" value="AEJ43381.1"/>
    <property type="molecule type" value="Genomic_DNA"/>
</dbReference>
<dbReference type="AlphaFoldDB" id="F8IJ61"/>
<dbReference type="PATRIC" id="fig|1048834.4.peg.1373"/>
<proteinExistence type="predicted"/>
<dbReference type="HOGENOM" id="CLU_3283803_0_0_9"/>
<organism evidence="1 2">
    <name type="scientific">Alicyclobacillus acidocaldarius (strain Tc-4-1)</name>
    <name type="common">Bacillus acidocaldarius</name>
    <dbReference type="NCBI Taxonomy" id="1048834"/>
    <lineage>
        <taxon>Bacteria</taxon>
        <taxon>Bacillati</taxon>
        <taxon>Bacillota</taxon>
        <taxon>Bacilli</taxon>
        <taxon>Bacillales</taxon>
        <taxon>Alicyclobacillaceae</taxon>
        <taxon>Alicyclobacillus</taxon>
    </lineage>
</organism>
<evidence type="ECO:0000313" key="1">
    <source>
        <dbReference type="EMBL" id="AEJ43381.1"/>
    </source>
</evidence>
<gene>
    <name evidence="1" type="ordered locus">TC41_1446</name>
</gene>
<reference evidence="1 2" key="1">
    <citation type="journal article" date="2011" name="J. Bacteriol.">
        <title>Complete Genome Sequence of Alicyclobacillus acidocaldarius Strain Tc-4-1.</title>
        <authorList>
            <person name="Chen Y."/>
            <person name="He Y."/>
            <person name="Zhang B."/>
            <person name="Yang J."/>
            <person name="Li W."/>
            <person name="Dong Z."/>
            <person name="Hu S."/>
        </authorList>
    </citation>
    <scope>NUCLEOTIDE SEQUENCE [LARGE SCALE GENOMIC DNA]</scope>
    <source>
        <strain evidence="1 2">Tc-4-1</strain>
    </source>
</reference>
<name>F8IJ61_ALIAT</name>
<dbReference type="STRING" id="1048834.TC41_1446"/>
<accession>F8IJ61</accession>
<dbReference type="KEGG" id="aad:TC41_1446"/>